<evidence type="ECO:0008006" key="4">
    <source>
        <dbReference type="Google" id="ProtNLM"/>
    </source>
</evidence>
<reference evidence="2 3" key="1">
    <citation type="journal article" date="2015" name="Proc. Natl. Acad. Sci. U.S.A.">
        <title>The resurrection genome of Boea hygrometrica: A blueprint for survival of dehydration.</title>
        <authorList>
            <person name="Xiao L."/>
            <person name="Yang G."/>
            <person name="Zhang L."/>
            <person name="Yang X."/>
            <person name="Zhao S."/>
            <person name="Ji Z."/>
            <person name="Zhou Q."/>
            <person name="Hu M."/>
            <person name="Wang Y."/>
            <person name="Chen M."/>
            <person name="Xu Y."/>
            <person name="Jin H."/>
            <person name="Xiao X."/>
            <person name="Hu G."/>
            <person name="Bao F."/>
            <person name="Hu Y."/>
            <person name="Wan P."/>
            <person name="Li L."/>
            <person name="Deng X."/>
            <person name="Kuang T."/>
            <person name="Xiang C."/>
            <person name="Zhu J.K."/>
            <person name="Oliver M.J."/>
            <person name="He Y."/>
        </authorList>
    </citation>
    <scope>NUCLEOTIDE SEQUENCE [LARGE SCALE GENOMIC DNA]</scope>
    <source>
        <strain evidence="3">cv. XS01</strain>
    </source>
</reference>
<dbReference type="Proteomes" id="UP000250235">
    <property type="component" value="Unassembled WGS sequence"/>
</dbReference>
<sequence length="150" mass="16563">MRMSEYARQFSSLLSYVPHVANQERKKMNKFLRGLRPDLSRMVLIGSPATYPEAVDRAVYIEESLPEAKNLVQSTAGRSFQPVLEGTHYFQPPQMLQQSNIQRFKPRGKQFKRQSNSSSSSSVSSGGSGSGGVSCGQCGGRHMTSQCRGV</sequence>
<organism evidence="2 3">
    <name type="scientific">Dorcoceras hygrometricum</name>
    <dbReference type="NCBI Taxonomy" id="472368"/>
    <lineage>
        <taxon>Eukaryota</taxon>
        <taxon>Viridiplantae</taxon>
        <taxon>Streptophyta</taxon>
        <taxon>Embryophyta</taxon>
        <taxon>Tracheophyta</taxon>
        <taxon>Spermatophyta</taxon>
        <taxon>Magnoliopsida</taxon>
        <taxon>eudicotyledons</taxon>
        <taxon>Gunneridae</taxon>
        <taxon>Pentapetalae</taxon>
        <taxon>asterids</taxon>
        <taxon>lamiids</taxon>
        <taxon>Lamiales</taxon>
        <taxon>Gesneriaceae</taxon>
        <taxon>Didymocarpoideae</taxon>
        <taxon>Trichosporeae</taxon>
        <taxon>Loxocarpinae</taxon>
        <taxon>Dorcoceras</taxon>
    </lineage>
</organism>
<proteinExistence type="predicted"/>
<evidence type="ECO:0000313" key="3">
    <source>
        <dbReference type="Proteomes" id="UP000250235"/>
    </source>
</evidence>
<name>A0A2Z7AQA7_9LAMI</name>
<accession>A0A2Z7AQA7</accession>
<feature type="compositionally biased region" description="Gly residues" evidence="1">
    <location>
        <begin position="126"/>
        <end position="139"/>
    </location>
</feature>
<evidence type="ECO:0000313" key="2">
    <source>
        <dbReference type="EMBL" id="KZV24101.1"/>
    </source>
</evidence>
<protein>
    <recommendedName>
        <fullName evidence="4">Retrotransposon gag domain-containing protein</fullName>
    </recommendedName>
</protein>
<evidence type="ECO:0000256" key="1">
    <source>
        <dbReference type="SAM" id="MobiDB-lite"/>
    </source>
</evidence>
<gene>
    <name evidence="2" type="ORF">F511_20231</name>
</gene>
<dbReference type="OrthoDB" id="8068363at2759"/>
<keyword evidence="3" id="KW-1185">Reference proteome</keyword>
<dbReference type="EMBL" id="KV012915">
    <property type="protein sequence ID" value="KZV24101.1"/>
    <property type="molecule type" value="Genomic_DNA"/>
</dbReference>
<feature type="region of interest" description="Disordered" evidence="1">
    <location>
        <begin position="106"/>
        <end position="150"/>
    </location>
</feature>
<dbReference type="AlphaFoldDB" id="A0A2Z7AQA7"/>
<feature type="compositionally biased region" description="Low complexity" evidence="1">
    <location>
        <begin position="114"/>
        <end position="125"/>
    </location>
</feature>